<keyword evidence="3" id="KW-0804">Transcription</keyword>
<evidence type="ECO:0000313" key="5">
    <source>
        <dbReference type="EMBL" id="GAA0318541.1"/>
    </source>
</evidence>
<dbReference type="EMBL" id="BAAABM010000007">
    <property type="protein sequence ID" value="GAA0318541.1"/>
    <property type="molecule type" value="Genomic_DNA"/>
</dbReference>
<evidence type="ECO:0000313" key="6">
    <source>
        <dbReference type="Proteomes" id="UP001501822"/>
    </source>
</evidence>
<dbReference type="PROSITE" id="PS00041">
    <property type="entry name" value="HTH_ARAC_FAMILY_1"/>
    <property type="match status" value="1"/>
</dbReference>
<dbReference type="SUPFAM" id="SSF46689">
    <property type="entry name" value="Homeodomain-like"/>
    <property type="match status" value="2"/>
</dbReference>
<name>A0ABP3FKU3_9ACTN</name>
<dbReference type="InterPro" id="IPR014710">
    <property type="entry name" value="RmlC-like_jellyroll"/>
</dbReference>
<dbReference type="InterPro" id="IPR020449">
    <property type="entry name" value="Tscrpt_reg_AraC-type_HTH"/>
</dbReference>
<dbReference type="InterPro" id="IPR018060">
    <property type="entry name" value="HTH_AraC"/>
</dbReference>
<dbReference type="InterPro" id="IPR032783">
    <property type="entry name" value="AraC_lig"/>
</dbReference>
<evidence type="ECO:0000256" key="2">
    <source>
        <dbReference type="ARBA" id="ARBA00023125"/>
    </source>
</evidence>
<dbReference type="PROSITE" id="PS01124">
    <property type="entry name" value="HTH_ARAC_FAMILY_2"/>
    <property type="match status" value="1"/>
</dbReference>
<feature type="domain" description="HTH araC/xylS-type" evidence="4">
    <location>
        <begin position="201"/>
        <end position="299"/>
    </location>
</feature>
<gene>
    <name evidence="5" type="ORF">GCM10010151_05490</name>
</gene>
<dbReference type="Gene3D" id="1.10.10.60">
    <property type="entry name" value="Homeodomain-like"/>
    <property type="match status" value="2"/>
</dbReference>
<dbReference type="InterPro" id="IPR011051">
    <property type="entry name" value="RmlC_Cupin_sf"/>
</dbReference>
<proteinExistence type="predicted"/>
<dbReference type="Pfam" id="PF12833">
    <property type="entry name" value="HTH_18"/>
    <property type="match status" value="1"/>
</dbReference>
<accession>A0ABP3FKU3</accession>
<evidence type="ECO:0000256" key="1">
    <source>
        <dbReference type="ARBA" id="ARBA00023015"/>
    </source>
</evidence>
<comment type="caution">
    <text evidence="5">The sequence shown here is derived from an EMBL/GenBank/DDBJ whole genome shotgun (WGS) entry which is preliminary data.</text>
</comment>
<reference evidence="6" key="1">
    <citation type="journal article" date="2019" name="Int. J. Syst. Evol. Microbiol.">
        <title>The Global Catalogue of Microorganisms (GCM) 10K type strain sequencing project: providing services to taxonomists for standard genome sequencing and annotation.</title>
        <authorList>
            <consortium name="The Broad Institute Genomics Platform"/>
            <consortium name="The Broad Institute Genome Sequencing Center for Infectious Disease"/>
            <person name="Wu L."/>
            <person name="Ma J."/>
        </authorList>
    </citation>
    <scope>NUCLEOTIDE SEQUENCE [LARGE SCALE GENOMIC DNA]</scope>
    <source>
        <strain evidence="6">JCM 3146</strain>
    </source>
</reference>
<dbReference type="InterPro" id="IPR018062">
    <property type="entry name" value="HTH_AraC-typ_CS"/>
</dbReference>
<dbReference type="PRINTS" id="PR00032">
    <property type="entry name" value="HTHARAC"/>
</dbReference>
<sequence length="307" mass="33310">MRAYDPYMDMISEVIGTVRAGNAYARRIAESGAWGARYPSFAGIGFHLVLSGTGWLILRGGESIALGPGDVVLVPYGTEHGLSHAPCALGALPVASMGPEPPRPGPSDFEFLCGSYHLDGGKVHQFLRALPDVIAISPDYERHPQLRSLTALLGDDVSETRPGDDATRSALVDLTLVHALRHWQEQSGDEPWPAITDPGIAAALRTIHDAPDGQWTVQRLSEIAGMSRTTFVRRFTDLVGKPPATYLTGWRLTLGARLLRETSAPLAAIARQVGYSSEFAFANAFRREYGVSPGRFRQNMRAAAPHR</sequence>
<dbReference type="Gene3D" id="2.60.120.10">
    <property type="entry name" value="Jelly Rolls"/>
    <property type="match status" value="1"/>
</dbReference>
<keyword evidence="1" id="KW-0805">Transcription regulation</keyword>
<organism evidence="5 6">
    <name type="scientific">Actinoallomurus spadix</name>
    <dbReference type="NCBI Taxonomy" id="79912"/>
    <lineage>
        <taxon>Bacteria</taxon>
        <taxon>Bacillati</taxon>
        <taxon>Actinomycetota</taxon>
        <taxon>Actinomycetes</taxon>
        <taxon>Streptosporangiales</taxon>
        <taxon>Thermomonosporaceae</taxon>
        <taxon>Actinoallomurus</taxon>
    </lineage>
</organism>
<dbReference type="Proteomes" id="UP001501822">
    <property type="component" value="Unassembled WGS sequence"/>
</dbReference>
<dbReference type="InterPro" id="IPR009057">
    <property type="entry name" value="Homeodomain-like_sf"/>
</dbReference>
<evidence type="ECO:0000256" key="3">
    <source>
        <dbReference type="ARBA" id="ARBA00023163"/>
    </source>
</evidence>
<dbReference type="SUPFAM" id="SSF51182">
    <property type="entry name" value="RmlC-like cupins"/>
    <property type="match status" value="1"/>
</dbReference>
<protein>
    <submittedName>
        <fullName evidence="5">AraC family transcriptional regulator</fullName>
    </submittedName>
</protein>
<dbReference type="InterPro" id="IPR050204">
    <property type="entry name" value="AraC_XylS_family_regulators"/>
</dbReference>
<evidence type="ECO:0000259" key="4">
    <source>
        <dbReference type="PROSITE" id="PS01124"/>
    </source>
</evidence>
<dbReference type="SMART" id="SM00342">
    <property type="entry name" value="HTH_ARAC"/>
    <property type="match status" value="1"/>
</dbReference>
<dbReference type="Pfam" id="PF12852">
    <property type="entry name" value="Cupin_6"/>
    <property type="match status" value="1"/>
</dbReference>
<keyword evidence="6" id="KW-1185">Reference proteome</keyword>
<dbReference type="PANTHER" id="PTHR46796">
    <property type="entry name" value="HTH-TYPE TRANSCRIPTIONAL ACTIVATOR RHAS-RELATED"/>
    <property type="match status" value="1"/>
</dbReference>
<dbReference type="PANTHER" id="PTHR46796:SF13">
    <property type="entry name" value="HTH-TYPE TRANSCRIPTIONAL ACTIVATOR RHAS"/>
    <property type="match status" value="1"/>
</dbReference>
<keyword evidence="2" id="KW-0238">DNA-binding</keyword>